<evidence type="ECO:0000256" key="3">
    <source>
        <dbReference type="ARBA" id="ARBA00019077"/>
    </source>
</evidence>
<dbReference type="SUPFAM" id="SSF53756">
    <property type="entry name" value="UDP-Glycosyltransferase/glycogen phosphorylase"/>
    <property type="match status" value="1"/>
</dbReference>
<dbReference type="Proteomes" id="UP000199312">
    <property type="component" value="Unassembled WGS sequence"/>
</dbReference>
<comment type="function">
    <text evidence="8">Involved in lipopolysaccharide (LPS) biosynthesis. Catalyzes the transfer of 3-deoxy-D-manno-octulosonate (Kdo) residue(s) from CMP-Kdo to lipid IV(A), the tetraacyldisaccharide-1,4'-bisphosphate precursor of lipid A.</text>
</comment>
<accession>A0A1I6RH71</accession>
<keyword evidence="8" id="KW-0472">Membrane</keyword>
<dbReference type="PANTHER" id="PTHR42755">
    <property type="entry name" value="3-DEOXY-MANNO-OCTULOSONATE CYTIDYLYLTRANSFERASE"/>
    <property type="match status" value="1"/>
</dbReference>
<organism evidence="10 11">
    <name type="scientific">Lutibacter maritimus</name>
    <dbReference type="NCBI Taxonomy" id="593133"/>
    <lineage>
        <taxon>Bacteria</taxon>
        <taxon>Pseudomonadati</taxon>
        <taxon>Bacteroidota</taxon>
        <taxon>Flavobacteriia</taxon>
        <taxon>Flavobacteriales</taxon>
        <taxon>Flavobacteriaceae</taxon>
        <taxon>Lutibacter</taxon>
    </lineage>
</organism>
<comment type="similarity">
    <text evidence="8">Belongs to the glycosyltransferase group 1 family.</text>
</comment>
<evidence type="ECO:0000256" key="6">
    <source>
        <dbReference type="ARBA" id="ARBA00049183"/>
    </source>
</evidence>
<keyword evidence="11" id="KW-1185">Reference proteome</keyword>
<comment type="catalytic activity">
    <reaction evidence="6 8">
        <text>lipid IVA (E. coli) + CMP-3-deoxy-beta-D-manno-octulosonate = alpha-Kdo-(2-&gt;6)-lipid IVA (E. coli) + CMP + H(+)</text>
        <dbReference type="Rhea" id="RHEA:28066"/>
        <dbReference type="ChEBI" id="CHEBI:15378"/>
        <dbReference type="ChEBI" id="CHEBI:58603"/>
        <dbReference type="ChEBI" id="CHEBI:60364"/>
        <dbReference type="ChEBI" id="CHEBI:60377"/>
        <dbReference type="ChEBI" id="CHEBI:85987"/>
        <dbReference type="EC" id="2.4.99.12"/>
    </reaction>
</comment>
<dbReference type="RefSeq" id="WP_090227116.1">
    <property type="nucleotide sequence ID" value="NZ_FOZP01000006.1"/>
</dbReference>
<evidence type="ECO:0000256" key="2">
    <source>
        <dbReference type="ARBA" id="ARBA00012621"/>
    </source>
</evidence>
<evidence type="ECO:0000256" key="5">
    <source>
        <dbReference type="ARBA" id="ARBA00031445"/>
    </source>
</evidence>
<dbReference type="Gene3D" id="3.40.50.2000">
    <property type="entry name" value="Glycogen Phosphorylase B"/>
    <property type="match status" value="1"/>
</dbReference>
<dbReference type="STRING" id="593133.SAMN04488006_2448"/>
<gene>
    <name evidence="10" type="ORF">SAMN04488006_2448</name>
</gene>
<evidence type="ECO:0000313" key="10">
    <source>
        <dbReference type="EMBL" id="SFS63818.1"/>
    </source>
</evidence>
<keyword evidence="8" id="KW-0812">Transmembrane</keyword>
<dbReference type="GO" id="GO:0005886">
    <property type="term" value="C:plasma membrane"/>
    <property type="evidence" value="ECO:0007669"/>
    <property type="project" value="UniProtKB-SubCell"/>
</dbReference>
<keyword evidence="8" id="KW-0448">Lipopolysaccharide biosynthesis</keyword>
<dbReference type="OrthoDB" id="9789797at2"/>
<dbReference type="Pfam" id="PF04413">
    <property type="entry name" value="Glycos_transf_N"/>
    <property type="match status" value="1"/>
</dbReference>
<feature type="transmembrane region" description="Helical" evidence="8">
    <location>
        <begin position="6"/>
        <end position="24"/>
    </location>
</feature>
<protein>
    <recommendedName>
        <fullName evidence="3 8">3-deoxy-D-manno-octulosonic acid transferase</fullName>
        <shortName evidence="8">Kdo transferase</shortName>
        <ecNumber evidence="2 8">2.4.99.12</ecNumber>
    </recommendedName>
    <alternativeName>
        <fullName evidence="5 8">Lipid IV(A) 3-deoxy-D-manno-octulosonic acid transferase</fullName>
    </alternativeName>
</protein>
<comment type="subcellular location">
    <subcellularLocation>
        <location evidence="8">Cell membrane</location>
    </subcellularLocation>
</comment>
<evidence type="ECO:0000256" key="1">
    <source>
        <dbReference type="ARBA" id="ARBA00004713"/>
    </source>
</evidence>
<dbReference type="GO" id="GO:0009244">
    <property type="term" value="P:lipopolysaccharide core region biosynthetic process"/>
    <property type="evidence" value="ECO:0007669"/>
    <property type="project" value="UniProtKB-UniRule"/>
</dbReference>
<name>A0A1I6RH71_9FLAO</name>
<dbReference type="InterPro" id="IPR039901">
    <property type="entry name" value="Kdotransferase"/>
</dbReference>
<dbReference type="InterPro" id="IPR038107">
    <property type="entry name" value="Glycos_transf_N_sf"/>
</dbReference>
<evidence type="ECO:0000313" key="11">
    <source>
        <dbReference type="Proteomes" id="UP000199312"/>
    </source>
</evidence>
<reference evidence="11" key="1">
    <citation type="submission" date="2016-10" db="EMBL/GenBank/DDBJ databases">
        <authorList>
            <person name="Varghese N."/>
            <person name="Submissions S."/>
        </authorList>
    </citation>
    <scope>NUCLEOTIDE SEQUENCE [LARGE SCALE GENOMIC DNA]</scope>
    <source>
        <strain evidence="11">DSM 24450</strain>
    </source>
</reference>
<evidence type="ECO:0000259" key="9">
    <source>
        <dbReference type="Pfam" id="PF04413"/>
    </source>
</evidence>
<keyword evidence="4 8" id="KW-0808">Transferase</keyword>
<dbReference type="PANTHER" id="PTHR42755:SF1">
    <property type="entry name" value="3-DEOXY-D-MANNO-OCTULOSONIC ACID TRANSFERASE, MITOCHONDRIAL-RELATED"/>
    <property type="match status" value="1"/>
</dbReference>
<evidence type="ECO:0000256" key="4">
    <source>
        <dbReference type="ARBA" id="ARBA00022679"/>
    </source>
</evidence>
<comment type="pathway">
    <text evidence="1 8">Bacterial outer membrane biogenesis; LPS core biosynthesis.</text>
</comment>
<evidence type="ECO:0000256" key="7">
    <source>
        <dbReference type="PIRSR" id="PIRSR639901-1"/>
    </source>
</evidence>
<dbReference type="GO" id="GO:0009245">
    <property type="term" value="P:lipid A biosynthetic process"/>
    <property type="evidence" value="ECO:0007669"/>
    <property type="project" value="TreeGrafter"/>
</dbReference>
<keyword evidence="8" id="KW-1133">Transmembrane helix</keyword>
<keyword evidence="8" id="KW-1003">Cell membrane</keyword>
<dbReference type="EC" id="2.4.99.12" evidence="2 8"/>
<dbReference type="UniPathway" id="UPA00958"/>
<proteinExistence type="inferred from homology"/>
<dbReference type="GO" id="GO:0043842">
    <property type="term" value="F:Kdo transferase activity"/>
    <property type="evidence" value="ECO:0007669"/>
    <property type="project" value="UniProtKB-EC"/>
</dbReference>
<dbReference type="EMBL" id="FOZP01000006">
    <property type="protein sequence ID" value="SFS63818.1"/>
    <property type="molecule type" value="Genomic_DNA"/>
</dbReference>
<dbReference type="AlphaFoldDB" id="A0A1I6RH71"/>
<feature type="domain" description="3-deoxy-D-manno-octulosonic-acid transferase N-terminal" evidence="9">
    <location>
        <begin position="45"/>
        <end position="206"/>
    </location>
</feature>
<sequence length="410" mass="47134">MHKIYNIVVIVASFLMKLIALFNTKIKLFVEGRNDVFTKLKSSIKSADTVIWVHCASLGEFEQGRPLIEKLKLNFPSKKILLTFFSPSGYEVRKNYEVADVVCYLPLDTTFNAKKFLDIVHPETAIFVKYEFWPNYLKVLKNRKIKTILISGIFRENQVFFKWYGGWMRKSLQAFSHFFVQDSVSEKLLNSIHFSNVTVSGDTRFDRVFEITKQDNQLNFINHFINSKHTLVAGSTWKEDEVLLVDYINNNATENEKFIIAPHNIHQQEIQQLKKSISKPTILFSEKEGKNLEEFQVFIIDTIGILTKIYSYADVAYVGGGYTKSGVHNVLEPATFGVPIIIGPNYYKFNEAIELVKNEACFMVDNSQKLSVLLSEFLLPKGKRIEAGKRAQNYVLDKTGATNKILNYLK</sequence>
<dbReference type="InterPro" id="IPR007507">
    <property type="entry name" value="Glycos_transf_N"/>
</dbReference>
<feature type="active site" description="Proton acceptor" evidence="7">
    <location>
        <position position="60"/>
    </location>
</feature>
<evidence type="ECO:0000256" key="8">
    <source>
        <dbReference type="RuleBase" id="RU365103"/>
    </source>
</evidence>
<dbReference type="Gene3D" id="3.40.50.11720">
    <property type="entry name" value="3-Deoxy-D-manno-octulosonic-acid transferase, N-terminal domain"/>
    <property type="match status" value="1"/>
</dbReference>